<name>A0A8S5RF62_9VIRU</name>
<organism evidence="1">
    <name type="scientific">virus sp. ctE0n6</name>
    <dbReference type="NCBI Taxonomy" id="2827985"/>
    <lineage>
        <taxon>Viruses</taxon>
    </lineage>
</organism>
<evidence type="ECO:0000313" key="1">
    <source>
        <dbReference type="EMBL" id="DAE30007.1"/>
    </source>
</evidence>
<sequence length="154" mass="16473">MIKNLQTILGVNVDAQYQAGEELKRGDFVKVAGGKLMKAASVDEMVGVVVRDVKVTKDVAMGYPVSDWDAEQDTILKDEYCGLRVLHKGERFATDCLASTDIDGEANKGAAGEYVIIENGKLKGTATQGTDTGLKSLGKMNVAGHVMFGFVVTK</sequence>
<accession>A0A8S5RF62</accession>
<proteinExistence type="predicted"/>
<protein>
    <submittedName>
        <fullName evidence="1">Preneck appendage protein barrel, VIRAL PROTEIN.8A</fullName>
    </submittedName>
</protein>
<dbReference type="EMBL" id="BK059101">
    <property type="protein sequence ID" value="DAE30007.1"/>
    <property type="molecule type" value="Genomic_DNA"/>
</dbReference>
<reference evidence="1" key="1">
    <citation type="journal article" date="2021" name="Proc. Natl. Acad. Sci. U.S.A.">
        <title>A Catalog of Tens of Thousands of Viruses from Human Metagenomes Reveals Hidden Associations with Chronic Diseases.</title>
        <authorList>
            <person name="Tisza M.J."/>
            <person name="Buck C.B."/>
        </authorList>
    </citation>
    <scope>NUCLEOTIDE SEQUENCE</scope>
    <source>
        <strain evidence="1">CtE0n6</strain>
    </source>
</reference>